<keyword evidence="3" id="KW-0479">Metal-binding</keyword>
<accession>A0AAN8V933</accession>
<dbReference type="AlphaFoldDB" id="A0AAN8V933"/>
<comment type="similarity">
    <text evidence="2">Belongs to the cytochrome P450 family.</text>
</comment>
<reference evidence="6 7" key="1">
    <citation type="submission" date="2023-12" db="EMBL/GenBank/DDBJ databases">
        <title>A high-quality genome assembly for Dillenia turbinata (Dilleniales).</title>
        <authorList>
            <person name="Chanderbali A."/>
        </authorList>
    </citation>
    <scope>NUCLEOTIDE SEQUENCE [LARGE SCALE GENOMIC DNA]</scope>
    <source>
        <strain evidence="6">LSX21</strain>
        <tissue evidence="6">Leaf</tissue>
    </source>
</reference>
<dbReference type="PANTHER" id="PTHR24296">
    <property type="entry name" value="CYTOCHROME P450"/>
    <property type="match status" value="1"/>
</dbReference>
<evidence type="ECO:0000256" key="5">
    <source>
        <dbReference type="ARBA" id="ARBA00023004"/>
    </source>
</evidence>
<comment type="cofactor">
    <cofactor evidence="1">
        <name>heme</name>
        <dbReference type="ChEBI" id="CHEBI:30413"/>
    </cofactor>
</comment>
<dbReference type="Gene3D" id="1.10.630.10">
    <property type="entry name" value="Cytochrome P450"/>
    <property type="match status" value="1"/>
</dbReference>
<dbReference type="Proteomes" id="UP001370490">
    <property type="component" value="Unassembled WGS sequence"/>
</dbReference>
<organism evidence="6 7">
    <name type="scientific">Dillenia turbinata</name>
    <dbReference type="NCBI Taxonomy" id="194707"/>
    <lineage>
        <taxon>Eukaryota</taxon>
        <taxon>Viridiplantae</taxon>
        <taxon>Streptophyta</taxon>
        <taxon>Embryophyta</taxon>
        <taxon>Tracheophyta</taxon>
        <taxon>Spermatophyta</taxon>
        <taxon>Magnoliopsida</taxon>
        <taxon>eudicotyledons</taxon>
        <taxon>Gunneridae</taxon>
        <taxon>Pentapetalae</taxon>
        <taxon>Dilleniales</taxon>
        <taxon>Dilleniaceae</taxon>
        <taxon>Dillenia</taxon>
    </lineage>
</organism>
<evidence type="ECO:0000256" key="1">
    <source>
        <dbReference type="ARBA" id="ARBA00001971"/>
    </source>
</evidence>
<evidence type="ECO:0000256" key="4">
    <source>
        <dbReference type="ARBA" id="ARBA00023002"/>
    </source>
</evidence>
<evidence type="ECO:0008006" key="8">
    <source>
        <dbReference type="Google" id="ProtNLM"/>
    </source>
</evidence>
<proteinExistence type="inferred from homology"/>
<sequence length="184" mass="21083">MSIRSYAFEIVTNEIKFRLLPLLSSYSLRNDQVLDLQDVLRRFSFDNIRIFSFGLDPGCLELSLPISYFANFFDLASKLLAERAMVASTFMWKIKRFLNLGSEKKLKEAIRKVNVLAEQVIRQKRKLGFSTQQDLLSRFMASNIDDIFFMDIVKSFILAGRHKGMSGKGNDTSGDEKCRGLCAK</sequence>
<dbReference type="SUPFAM" id="SSF48264">
    <property type="entry name" value="Cytochrome P450"/>
    <property type="match status" value="1"/>
</dbReference>
<evidence type="ECO:0000256" key="3">
    <source>
        <dbReference type="ARBA" id="ARBA00022723"/>
    </source>
</evidence>
<dbReference type="InterPro" id="IPR036396">
    <property type="entry name" value="Cyt_P450_sf"/>
</dbReference>
<evidence type="ECO:0000313" key="7">
    <source>
        <dbReference type="Proteomes" id="UP001370490"/>
    </source>
</evidence>
<keyword evidence="7" id="KW-1185">Reference proteome</keyword>
<dbReference type="GO" id="GO:0004497">
    <property type="term" value="F:monooxygenase activity"/>
    <property type="evidence" value="ECO:0007669"/>
    <property type="project" value="InterPro"/>
</dbReference>
<evidence type="ECO:0000256" key="2">
    <source>
        <dbReference type="ARBA" id="ARBA00010617"/>
    </source>
</evidence>
<dbReference type="GO" id="GO:0020037">
    <property type="term" value="F:heme binding"/>
    <property type="evidence" value="ECO:0007669"/>
    <property type="project" value="InterPro"/>
</dbReference>
<protein>
    <recommendedName>
        <fullName evidence="8">Cytochrome P450</fullName>
    </recommendedName>
</protein>
<keyword evidence="5" id="KW-0408">Iron</keyword>
<keyword evidence="4" id="KW-0560">Oxidoreductase</keyword>
<dbReference type="GO" id="GO:0016705">
    <property type="term" value="F:oxidoreductase activity, acting on paired donors, with incorporation or reduction of molecular oxygen"/>
    <property type="evidence" value="ECO:0007669"/>
    <property type="project" value="InterPro"/>
</dbReference>
<name>A0AAN8V933_9MAGN</name>
<dbReference type="GO" id="GO:0005506">
    <property type="term" value="F:iron ion binding"/>
    <property type="evidence" value="ECO:0007669"/>
    <property type="project" value="InterPro"/>
</dbReference>
<evidence type="ECO:0000313" key="6">
    <source>
        <dbReference type="EMBL" id="KAK6929109.1"/>
    </source>
</evidence>
<gene>
    <name evidence="6" type="ORF">RJ641_005314</name>
</gene>
<comment type="caution">
    <text evidence="6">The sequence shown here is derived from an EMBL/GenBank/DDBJ whole genome shotgun (WGS) entry which is preliminary data.</text>
</comment>
<dbReference type="EMBL" id="JBAMMX010000013">
    <property type="protein sequence ID" value="KAK6929109.1"/>
    <property type="molecule type" value="Genomic_DNA"/>
</dbReference>